<comment type="caution">
    <text evidence="1">The sequence shown here is derived from an EMBL/GenBank/DDBJ whole genome shotgun (WGS) entry which is preliminary data.</text>
</comment>
<accession>A0AAE4PY29</accession>
<dbReference type="AlphaFoldDB" id="A0AAE4PY29"/>
<dbReference type="Gene3D" id="4.10.410.40">
    <property type="match status" value="1"/>
</dbReference>
<dbReference type="Pfam" id="PF16460">
    <property type="entry name" value="Phage_TTP_11"/>
    <property type="match status" value="1"/>
</dbReference>
<name>A0AAE4PY29_9GAMM</name>
<proteinExistence type="predicted"/>
<dbReference type="RefSeq" id="WP_317519813.1">
    <property type="nucleotide sequence ID" value="NZ_JASGOQ010000001.1"/>
</dbReference>
<evidence type="ECO:0000313" key="1">
    <source>
        <dbReference type="EMBL" id="MDV5390736.1"/>
    </source>
</evidence>
<sequence>MSMKTQGTQLYALDPADDSVLAIIAVTSIDGIDSPVDPIETTPLEADAREFVAGLKSPGAATFGINVDPKQPGHLRLHQLKTAGTTIKWALGWSDAKGVAPTVTSKEFVLPTTRTWITFEGFMTAYPFAFAQNDVVKSTIGIQVSGDPVLTPASTTP</sequence>
<reference evidence="1" key="1">
    <citation type="submission" date="2023-05" db="EMBL/GenBank/DDBJ databases">
        <title>Colonisation of extended spectrum b-lactamase- and carbapenemase-producing bacteria on hospital surfaces from low- and middle-income countries.</title>
        <authorList>
            <person name="Nieto-Rosado M."/>
            <person name="Sands K."/>
            <person name="Iregbu K."/>
            <person name="Zahra R."/>
            <person name="Mazarati J.B."/>
            <person name="Mehtar S."/>
            <person name="Barnards-Group B."/>
            <person name="Walsh T.R."/>
        </authorList>
    </citation>
    <scope>NUCLEOTIDE SEQUENCE</scope>
    <source>
        <strain evidence="1">PP-E493</strain>
    </source>
</reference>
<organism evidence="1 2">
    <name type="scientific">Shewanella xiamenensis</name>
    <dbReference type="NCBI Taxonomy" id="332186"/>
    <lineage>
        <taxon>Bacteria</taxon>
        <taxon>Pseudomonadati</taxon>
        <taxon>Pseudomonadota</taxon>
        <taxon>Gammaproteobacteria</taxon>
        <taxon>Alteromonadales</taxon>
        <taxon>Shewanellaceae</taxon>
        <taxon>Shewanella</taxon>
    </lineage>
</organism>
<dbReference type="InterPro" id="IPR032495">
    <property type="entry name" value="Phage_TTP_11"/>
</dbReference>
<dbReference type="EMBL" id="JASGOQ010000001">
    <property type="protein sequence ID" value="MDV5390736.1"/>
    <property type="molecule type" value="Genomic_DNA"/>
</dbReference>
<protein>
    <submittedName>
        <fullName evidence="1">Phage tail tube protein</fullName>
    </submittedName>
</protein>
<evidence type="ECO:0000313" key="2">
    <source>
        <dbReference type="Proteomes" id="UP001187859"/>
    </source>
</evidence>
<dbReference type="Proteomes" id="UP001187859">
    <property type="component" value="Unassembled WGS sequence"/>
</dbReference>
<gene>
    <name evidence="1" type="ORF">QM089_10820</name>
</gene>